<keyword evidence="3" id="KW-1185">Reference proteome</keyword>
<dbReference type="InParanoid" id="D7U6H5"/>
<dbReference type="AlphaFoldDB" id="D7U6H5"/>
<reference evidence="3" key="1">
    <citation type="journal article" date="2007" name="Nature">
        <title>The grapevine genome sequence suggests ancestral hexaploidization in major angiosperm phyla.</title>
        <authorList>
            <consortium name="The French-Italian Public Consortium for Grapevine Genome Characterization."/>
            <person name="Jaillon O."/>
            <person name="Aury J.-M."/>
            <person name="Noel B."/>
            <person name="Policriti A."/>
            <person name="Clepet C."/>
            <person name="Casagrande A."/>
            <person name="Choisne N."/>
            <person name="Aubourg S."/>
            <person name="Vitulo N."/>
            <person name="Jubin C."/>
            <person name="Vezzi A."/>
            <person name="Legeai F."/>
            <person name="Hugueney P."/>
            <person name="Dasilva C."/>
            <person name="Horner D."/>
            <person name="Mica E."/>
            <person name="Jublot D."/>
            <person name="Poulain J."/>
            <person name="Bruyere C."/>
            <person name="Billault A."/>
            <person name="Segurens B."/>
            <person name="Gouyvenoux M."/>
            <person name="Ugarte E."/>
            <person name="Cattonaro F."/>
            <person name="Anthouard V."/>
            <person name="Vico V."/>
            <person name="Del Fabbro C."/>
            <person name="Alaux M."/>
            <person name="Di Gaspero G."/>
            <person name="Dumas V."/>
            <person name="Felice N."/>
            <person name="Paillard S."/>
            <person name="Juman I."/>
            <person name="Moroldo M."/>
            <person name="Scalabrin S."/>
            <person name="Canaguier A."/>
            <person name="Le Clainche I."/>
            <person name="Malacrida G."/>
            <person name="Durand E."/>
            <person name="Pesole G."/>
            <person name="Laucou V."/>
            <person name="Chatelet P."/>
            <person name="Merdinoglu D."/>
            <person name="Delledonne M."/>
            <person name="Pezzotti M."/>
            <person name="Lecharny A."/>
            <person name="Scarpelli C."/>
            <person name="Artiguenave F."/>
            <person name="Pe M.E."/>
            <person name="Valle G."/>
            <person name="Morgante M."/>
            <person name="Caboche M."/>
            <person name="Adam-Blondon A.-F."/>
            <person name="Weissenbach J."/>
            <person name="Quetier F."/>
            <person name="Wincker P."/>
        </authorList>
    </citation>
    <scope>NUCLEOTIDE SEQUENCE [LARGE SCALE GENOMIC DNA]</scope>
    <source>
        <strain evidence="3">cv. Pinot noir / PN40024</strain>
    </source>
</reference>
<dbReference type="PaxDb" id="29760-VIT_00s0207g00040.t01"/>
<evidence type="ECO:0000256" key="1">
    <source>
        <dbReference type="SAM" id="SignalP"/>
    </source>
</evidence>
<sequence>MEHSAYVKTLGVFSLLQIVMLSLILQMLKNGQSCVDGLKMSRQEFEFLGKSAMLAKSKVNVAKQVHSNLSLENSTLTWMLLECTTTVTKKPLLGLVAVCPYFAIL</sequence>
<protein>
    <submittedName>
        <fullName evidence="2">Uncharacterized protein</fullName>
    </submittedName>
</protein>
<feature type="signal peptide" evidence="1">
    <location>
        <begin position="1"/>
        <end position="33"/>
    </location>
</feature>
<name>D7U6H5_VITVI</name>
<dbReference type="Proteomes" id="UP000009183">
    <property type="component" value="Unassembled WGS sequence, unordered"/>
</dbReference>
<keyword evidence="1" id="KW-0732">Signal</keyword>
<evidence type="ECO:0000313" key="3">
    <source>
        <dbReference type="Proteomes" id="UP000009183"/>
    </source>
</evidence>
<proteinExistence type="predicted"/>
<dbReference type="EMBL" id="FN596526">
    <property type="protein sequence ID" value="CBI38345.3"/>
    <property type="molecule type" value="Genomic_DNA"/>
</dbReference>
<feature type="chain" id="PRO_5003106538" evidence="1">
    <location>
        <begin position="34"/>
        <end position="105"/>
    </location>
</feature>
<evidence type="ECO:0000313" key="2">
    <source>
        <dbReference type="EMBL" id="CBI38345.3"/>
    </source>
</evidence>
<accession>D7U6H5</accession>
<organism evidence="2 3">
    <name type="scientific">Vitis vinifera</name>
    <name type="common">Grape</name>
    <dbReference type="NCBI Taxonomy" id="29760"/>
    <lineage>
        <taxon>Eukaryota</taxon>
        <taxon>Viridiplantae</taxon>
        <taxon>Streptophyta</taxon>
        <taxon>Embryophyta</taxon>
        <taxon>Tracheophyta</taxon>
        <taxon>Spermatophyta</taxon>
        <taxon>Magnoliopsida</taxon>
        <taxon>eudicotyledons</taxon>
        <taxon>Gunneridae</taxon>
        <taxon>Pentapetalae</taxon>
        <taxon>rosids</taxon>
        <taxon>Vitales</taxon>
        <taxon>Vitaceae</taxon>
        <taxon>Viteae</taxon>
        <taxon>Vitis</taxon>
    </lineage>
</organism>
<dbReference type="HOGENOM" id="CLU_2241570_0_0_1"/>
<gene>
    <name evidence="2" type="ORF">VIT_00s0207g00040</name>
</gene>